<comment type="caution">
    <text evidence="8">The sequence shown here is derived from an EMBL/GenBank/DDBJ whole genome shotgun (WGS) entry which is preliminary data.</text>
</comment>
<dbReference type="PANTHER" id="PTHR43289">
    <property type="entry name" value="MITOGEN-ACTIVATED PROTEIN KINASE KINASE KINASE 20-RELATED"/>
    <property type="match status" value="1"/>
</dbReference>
<evidence type="ECO:0000256" key="6">
    <source>
        <dbReference type="SAM" id="MobiDB-lite"/>
    </source>
</evidence>
<dbReference type="InterPro" id="IPR011990">
    <property type="entry name" value="TPR-like_helical_dom_sf"/>
</dbReference>
<dbReference type="eggNOG" id="COG0515">
    <property type="taxonomic scope" value="Bacteria"/>
</dbReference>
<keyword evidence="9" id="KW-1185">Reference proteome</keyword>
<dbReference type="Pfam" id="PF13374">
    <property type="entry name" value="TPR_10"/>
    <property type="match status" value="1"/>
</dbReference>
<dbReference type="Gene3D" id="1.10.510.10">
    <property type="entry name" value="Transferase(Phosphotransferase) domain 1"/>
    <property type="match status" value="1"/>
</dbReference>
<dbReference type="CDD" id="cd14014">
    <property type="entry name" value="STKc_PknB_like"/>
    <property type="match status" value="1"/>
</dbReference>
<organism evidence="8 9">
    <name type="scientific">Arenimonas malthae CC-JY-1</name>
    <dbReference type="NCBI Taxonomy" id="1384054"/>
    <lineage>
        <taxon>Bacteria</taxon>
        <taxon>Pseudomonadati</taxon>
        <taxon>Pseudomonadota</taxon>
        <taxon>Gammaproteobacteria</taxon>
        <taxon>Lysobacterales</taxon>
        <taxon>Lysobacteraceae</taxon>
        <taxon>Arenimonas</taxon>
    </lineage>
</organism>
<dbReference type="PANTHER" id="PTHR43289:SF6">
    <property type="entry name" value="SERINE_THREONINE-PROTEIN KINASE NEKL-3"/>
    <property type="match status" value="1"/>
</dbReference>
<dbReference type="InterPro" id="IPR011009">
    <property type="entry name" value="Kinase-like_dom_sf"/>
</dbReference>
<sequence>MAGQHEDDLAPTEGLPTRSGAGPAPAQEGASLAPGARLGRYRIEALLGRGGMGEVYRAEQLEPVRRTVALKLLHARRLDARHLAYFEVERQLLAQMKHPAIAQVYDAGATPEGFPFFAMEFIEGSPLTSFCEQQALPLRERLELFIRVCEGVQHAHQKGVIHRDLKPGNILVSVVDGRPLPKIIDFGIATAASRSLAAGERAGELERAGTPDYMSPEQAGLDGVEVDTRSDVYSLGVLLYELLAGRRPGVGGATAEAPRTASTTVPPPSEQILTLAPGNAAARAGQLGLSPPRLRRVLRTELDWVVLKAMRRDRAERYSSAAELAQDLQRFLDDQPLAAVPPSRRYVLGKYLRRHRVALAAAAAVSLAVLSGLALSLYGLQQARQQRALAEQRSAELERVVAFQQSMLEGVDVEAMGVGLSTGLRAQIEKTAPAQVPALESVLAQASPTDLARTLLGRYVLAGAEQAIEREFASQPALAADLRESVGDVYLALALVAEAEAGFTRVADDREASLGPDHPDTLDARLKQAGAMHAGGKHKEALALVEDLMARSAGLDPVGDLRLAIELKQSEVISSLGDRPRARDLQEALHARALAARGADDPKVQGLLNNLAISYARTGEQAKAREALEGLYAKRAAQLGPEHEDTLASMSNLAILRVMGGDVEGALALQRQLVEIQERKLGREHPYSLNQRSNLSNMLSDQGEVEAALVIAREVQEARERVLGAGSSDALRSRLNVSALLARLERYDEALAMESEVIAGRIRLLGPKHPDTLFVQANHAGTLHRAGRDAEAMRHLLAVKPDVLAVLGERNPQVHMLLDVEGDLHLAAGDARAALAAYREAYAARLATWGEGHPEVAVGALPVVRALRGLGERAEADALFAAQLQPLLDAPPESLDPPRRRVADRLRESLEEEPLP</sequence>
<dbReference type="AlphaFoldDB" id="A0A091B975"/>
<gene>
    <name evidence="8" type="ORF">N790_06985</name>
</gene>
<protein>
    <recommendedName>
        <fullName evidence="7">Protein kinase domain-containing protein</fullName>
    </recommendedName>
</protein>
<evidence type="ECO:0000259" key="7">
    <source>
        <dbReference type="PROSITE" id="PS50011"/>
    </source>
</evidence>
<dbReference type="SUPFAM" id="SSF56112">
    <property type="entry name" value="Protein kinase-like (PK-like)"/>
    <property type="match status" value="1"/>
</dbReference>
<keyword evidence="3" id="KW-0418">Kinase</keyword>
<reference evidence="8 9" key="1">
    <citation type="submission" date="2013-09" db="EMBL/GenBank/DDBJ databases">
        <title>Genome sequencing of Arenimonas malthae.</title>
        <authorList>
            <person name="Chen F."/>
            <person name="Wang G."/>
        </authorList>
    </citation>
    <scope>NUCLEOTIDE SEQUENCE [LARGE SCALE GENOMIC DNA]</scope>
    <source>
        <strain evidence="8 9">CC-JY-1</strain>
    </source>
</reference>
<name>A0A091B975_9GAMM</name>
<feature type="region of interest" description="Disordered" evidence="6">
    <location>
        <begin position="1"/>
        <end position="31"/>
    </location>
</feature>
<dbReference type="PATRIC" id="fig|1384054.3.peg.1409"/>
<keyword evidence="2 5" id="KW-0547">Nucleotide-binding</keyword>
<evidence type="ECO:0000313" key="9">
    <source>
        <dbReference type="Proteomes" id="UP000029392"/>
    </source>
</evidence>
<dbReference type="PROSITE" id="PS00108">
    <property type="entry name" value="PROTEIN_KINASE_ST"/>
    <property type="match status" value="1"/>
</dbReference>
<dbReference type="InterPro" id="IPR000719">
    <property type="entry name" value="Prot_kinase_dom"/>
</dbReference>
<dbReference type="EMBL" id="AVCH01000154">
    <property type="protein sequence ID" value="KFN48037.1"/>
    <property type="molecule type" value="Genomic_DNA"/>
</dbReference>
<evidence type="ECO:0000256" key="1">
    <source>
        <dbReference type="ARBA" id="ARBA00022679"/>
    </source>
</evidence>
<dbReference type="SUPFAM" id="SSF48452">
    <property type="entry name" value="TPR-like"/>
    <property type="match status" value="3"/>
</dbReference>
<evidence type="ECO:0000256" key="5">
    <source>
        <dbReference type="PROSITE-ProRule" id="PRU10141"/>
    </source>
</evidence>
<dbReference type="GO" id="GO:0004674">
    <property type="term" value="F:protein serine/threonine kinase activity"/>
    <property type="evidence" value="ECO:0007669"/>
    <property type="project" value="TreeGrafter"/>
</dbReference>
<feature type="region of interest" description="Disordered" evidence="6">
    <location>
        <begin position="889"/>
        <end position="916"/>
    </location>
</feature>
<evidence type="ECO:0000256" key="3">
    <source>
        <dbReference type="ARBA" id="ARBA00022777"/>
    </source>
</evidence>
<dbReference type="Gene3D" id="1.25.40.10">
    <property type="entry name" value="Tetratricopeptide repeat domain"/>
    <property type="match status" value="3"/>
</dbReference>
<evidence type="ECO:0000256" key="2">
    <source>
        <dbReference type="ARBA" id="ARBA00022741"/>
    </source>
</evidence>
<dbReference type="Pfam" id="PF00069">
    <property type="entry name" value="Pkinase"/>
    <property type="match status" value="1"/>
</dbReference>
<proteinExistence type="predicted"/>
<evidence type="ECO:0000256" key="4">
    <source>
        <dbReference type="ARBA" id="ARBA00022840"/>
    </source>
</evidence>
<dbReference type="OrthoDB" id="9801841at2"/>
<dbReference type="Pfam" id="PF13424">
    <property type="entry name" value="TPR_12"/>
    <property type="match status" value="2"/>
</dbReference>
<dbReference type="InterPro" id="IPR017441">
    <property type="entry name" value="Protein_kinase_ATP_BS"/>
</dbReference>
<dbReference type="InterPro" id="IPR008271">
    <property type="entry name" value="Ser/Thr_kinase_AS"/>
</dbReference>
<dbReference type="STRING" id="1384054.N790_06985"/>
<dbReference type="RefSeq" id="WP_052385786.1">
    <property type="nucleotide sequence ID" value="NZ_AVCH01000154.1"/>
</dbReference>
<feature type="compositionally biased region" description="Basic and acidic residues" evidence="6">
    <location>
        <begin position="896"/>
        <end position="909"/>
    </location>
</feature>
<evidence type="ECO:0000313" key="8">
    <source>
        <dbReference type="EMBL" id="KFN48037.1"/>
    </source>
</evidence>
<feature type="binding site" evidence="5">
    <location>
        <position position="71"/>
    </location>
    <ligand>
        <name>ATP</name>
        <dbReference type="ChEBI" id="CHEBI:30616"/>
    </ligand>
</feature>
<dbReference type="PROSITE" id="PS00107">
    <property type="entry name" value="PROTEIN_KINASE_ATP"/>
    <property type="match status" value="1"/>
</dbReference>
<feature type="domain" description="Protein kinase" evidence="7">
    <location>
        <begin position="41"/>
        <end position="332"/>
    </location>
</feature>
<dbReference type="Gene3D" id="3.30.200.20">
    <property type="entry name" value="Phosphorylase Kinase, domain 1"/>
    <property type="match status" value="1"/>
</dbReference>
<dbReference type="Proteomes" id="UP000029392">
    <property type="component" value="Unassembled WGS sequence"/>
</dbReference>
<accession>A0A091B975</accession>
<keyword evidence="4 5" id="KW-0067">ATP-binding</keyword>
<dbReference type="PROSITE" id="PS50011">
    <property type="entry name" value="PROTEIN_KINASE_DOM"/>
    <property type="match status" value="1"/>
</dbReference>
<dbReference type="SMART" id="SM00220">
    <property type="entry name" value="S_TKc"/>
    <property type="match status" value="1"/>
</dbReference>
<dbReference type="GO" id="GO:0005524">
    <property type="term" value="F:ATP binding"/>
    <property type="evidence" value="ECO:0007669"/>
    <property type="project" value="UniProtKB-UniRule"/>
</dbReference>
<keyword evidence="1" id="KW-0808">Transferase</keyword>